<dbReference type="InterPro" id="IPR001810">
    <property type="entry name" value="F-box_dom"/>
</dbReference>
<evidence type="ECO:0000313" key="5">
    <source>
        <dbReference type="EMBL" id="KAH0888189.1"/>
    </source>
</evidence>
<gene>
    <name evidence="5" type="ORF">HID58_050618</name>
</gene>
<protein>
    <recommendedName>
        <fullName evidence="7">F-box domain-containing protein</fullName>
    </recommendedName>
</protein>
<dbReference type="SMART" id="SM00256">
    <property type="entry name" value="FBOX"/>
    <property type="match status" value="2"/>
</dbReference>
<dbReference type="InterPro" id="IPR017451">
    <property type="entry name" value="F-box-assoc_interact_dom"/>
</dbReference>
<proteinExistence type="inferred from homology"/>
<feature type="domain" description="BRO1" evidence="4">
    <location>
        <begin position="415"/>
        <end position="875"/>
    </location>
</feature>
<dbReference type="NCBIfam" id="TIGR01640">
    <property type="entry name" value="F_box_assoc_1"/>
    <property type="match status" value="2"/>
</dbReference>
<dbReference type="EMBL" id="JAGKQM010000013">
    <property type="protein sequence ID" value="KAH0888189.1"/>
    <property type="molecule type" value="Genomic_DNA"/>
</dbReference>
<dbReference type="CDD" id="cd09034">
    <property type="entry name" value="BRO1_Alix_like"/>
    <property type="match status" value="1"/>
</dbReference>
<dbReference type="Gene3D" id="1.20.1280.50">
    <property type="match status" value="1"/>
</dbReference>
<evidence type="ECO:0000313" key="6">
    <source>
        <dbReference type="Proteomes" id="UP000824890"/>
    </source>
</evidence>
<dbReference type="InterPro" id="IPR006527">
    <property type="entry name" value="F-box-assoc_dom_typ1"/>
</dbReference>
<dbReference type="Gene3D" id="1.25.40.280">
    <property type="entry name" value="alix/aip1 like domains"/>
    <property type="match status" value="1"/>
</dbReference>
<evidence type="ECO:0008006" key="7">
    <source>
        <dbReference type="Google" id="ProtNLM"/>
    </source>
</evidence>
<dbReference type="PROSITE" id="PS51180">
    <property type="entry name" value="BRO1"/>
    <property type="match status" value="1"/>
</dbReference>
<dbReference type="PANTHER" id="PTHR23032:SF2">
    <property type="entry name" value="ENDOSOMAL TARGETING BRO1-LIKE DOMAIN-CONTAINING PROTEIN"/>
    <property type="match status" value="1"/>
</dbReference>
<accession>A0ABQ8A6V4</accession>
<dbReference type="InterPro" id="IPR004328">
    <property type="entry name" value="BRO1_dom"/>
</dbReference>
<organism evidence="5 6">
    <name type="scientific">Brassica napus</name>
    <name type="common">Rape</name>
    <dbReference type="NCBI Taxonomy" id="3708"/>
    <lineage>
        <taxon>Eukaryota</taxon>
        <taxon>Viridiplantae</taxon>
        <taxon>Streptophyta</taxon>
        <taxon>Embryophyta</taxon>
        <taxon>Tracheophyta</taxon>
        <taxon>Spermatophyta</taxon>
        <taxon>Magnoliopsida</taxon>
        <taxon>eudicotyledons</taxon>
        <taxon>Gunneridae</taxon>
        <taxon>Pentapetalae</taxon>
        <taxon>rosids</taxon>
        <taxon>malvids</taxon>
        <taxon>Brassicales</taxon>
        <taxon>Brassicaceae</taxon>
        <taxon>Brassiceae</taxon>
        <taxon>Brassica</taxon>
    </lineage>
</organism>
<dbReference type="PANTHER" id="PTHR23032">
    <property type="entry name" value="BRO1 DOMAIN-CONTAINING PROTEIN BROX"/>
    <property type="match status" value="1"/>
</dbReference>
<dbReference type="SUPFAM" id="SSF81383">
    <property type="entry name" value="F-box domain"/>
    <property type="match status" value="2"/>
</dbReference>
<evidence type="ECO:0000256" key="2">
    <source>
        <dbReference type="SAM" id="MobiDB-lite"/>
    </source>
</evidence>
<dbReference type="Pfam" id="PF00646">
    <property type="entry name" value="F-box"/>
    <property type="match status" value="2"/>
</dbReference>
<dbReference type="PROSITE" id="PS50181">
    <property type="entry name" value="FBOX"/>
    <property type="match status" value="2"/>
</dbReference>
<dbReference type="InterPro" id="IPR038898">
    <property type="entry name" value="BROX"/>
</dbReference>
<comment type="caution">
    <text evidence="5">The sequence shown here is derived from an EMBL/GenBank/DDBJ whole genome shotgun (WGS) entry which is preliminary data.</text>
</comment>
<evidence type="ECO:0000259" key="4">
    <source>
        <dbReference type="PROSITE" id="PS51180"/>
    </source>
</evidence>
<feature type="domain" description="F-box" evidence="3">
    <location>
        <begin position="716"/>
        <end position="762"/>
    </location>
</feature>
<evidence type="ECO:0000256" key="1">
    <source>
        <dbReference type="ARBA" id="ARBA00008901"/>
    </source>
</evidence>
<dbReference type="InterPro" id="IPR038499">
    <property type="entry name" value="BRO1_sf"/>
</dbReference>
<name>A0ABQ8A6V4_BRANA</name>
<dbReference type="SMART" id="SM01041">
    <property type="entry name" value="BRO1"/>
    <property type="match status" value="1"/>
</dbReference>
<reference evidence="5 6" key="1">
    <citation type="submission" date="2021-05" db="EMBL/GenBank/DDBJ databases">
        <title>Genome Assembly of Synthetic Allotetraploid Brassica napus Reveals Homoeologous Exchanges between Subgenomes.</title>
        <authorList>
            <person name="Davis J.T."/>
        </authorList>
    </citation>
    <scope>NUCLEOTIDE SEQUENCE [LARGE SCALE GENOMIC DNA]</scope>
    <source>
        <strain evidence="6">cv. Da-Ae</strain>
        <tissue evidence="5">Seedling</tissue>
    </source>
</reference>
<evidence type="ECO:0000259" key="3">
    <source>
        <dbReference type="PROSITE" id="PS50181"/>
    </source>
</evidence>
<keyword evidence="6" id="KW-1185">Reference proteome</keyword>
<dbReference type="Proteomes" id="UP000824890">
    <property type="component" value="Unassembled WGS sequence"/>
</dbReference>
<comment type="similarity">
    <text evidence="1">Belongs to the BROX family.</text>
</comment>
<dbReference type="InterPro" id="IPR036047">
    <property type="entry name" value="F-box-like_dom_sf"/>
</dbReference>
<dbReference type="Pfam" id="PF07734">
    <property type="entry name" value="FBA_1"/>
    <property type="match status" value="2"/>
</dbReference>
<feature type="domain" description="F-box" evidence="3">
    <location>
        <begin position="3"/>
        <end position="49"/>
    </location>
</feature>
<sequence length="1332" mass="152084">MSKKKMSDLPRDVEEEVLCRIPLTSLGLVRSTCRRWNMLSRCDHLFANKHLLAHLAAEAKRKEPLVVTMMNYRVELMRLDLSNSEDKVAVVNPEAKLAGLDQIDVREIFHCDGLLLCIPKEDHYRLLVWNPYLGRRWIEHTHNHNLLDKRLSGRLDRYSYGLGYNNSSSHYKILRFIDYPPNFVEFKIYDFNSDSWRILDLPPRPDNWNIILDERGLSLKGSTYWFAAEAMNFDAICFLVCFDFTTETFSPPLPLPFEAFPDDALILSSSSSSSVGGEYPLQQLVVLFQSADTLEMEIWISNTTEKPNAALSWNSKVFLSANIKQLIHPRYNFLRKSACFFIDQEKKVVVVFDKDARRGAATRDMAYIFVGGGVDDGSSSFKQQLVKESKYPFCYSRACYYPRGGTETENTCQEEYLSLLTGIIKKKNDGMEGCVEFKWKTLGDGRRAELCFTNLWMEMLTVIHMMAALALTEANSLMIPRACSDSSNSVRVVSSDCRRDAVDLLLKASGYLEFCIREILTRFPPDIKCKLPDDMQESVLQTLSIQALGQGTEIQLGLAVDSQKATLSVKRRLACEQAYQCLSGCEVVSHGCAKKLLRFIYWEFLEAKAAAYYYHGLVIDKGNEPACHVSAVCCFLAAAELLAESKKACFSFCLAPPVTRAPPMWGVMKHLSQKIPEVAFRKSQTYGYLLEEEEKVLILLALIKLVKNKADDFMKKKKMSDLPRDVEEEVLCRIPLTSLGLVRSTCKRWNMLSRCDHLFANKHLAHLAAEEAKKKDHPLVVTMMNYRVELMRLDLSNSEDDVAVVNPEAKLAGLDQIDVREIFHCDGLLLCIPKEDHYRLLVWNPYWGRGQPRWIEHTHNHDLVDTHLFGRLDRYSYGLGYDSSSHYKILRFIDYPPNFVEFKIYDFNSDSWRVLDLPPRPDNWNIKLDERGLSLKGNTYWFASEALNFDAICFLVCFDFTTETFSPPLPLPFEAFPDDTLILSSSSVGGEYPPQLVVLFQSMDTLEIWISNTIEKPNAALSWDSKVFLSANIKQLIHPHWQFLRKSACFFIDQEKKVAVVFDKNARSGAATRDIAYIFVGGGVDDGSSSLTQQVVKESAYPFCYSRACYYVPSLPSSKKWNKDLSGLATIAKSHQYVLLIKITIQPRRKQEACLPELPDFQFSLRPEEFELPEIEADSSEGNQTHLLSEHLENPLDGEKDRAVARLQCIRRKLQTGSNQTDTDTDRRNHHHHHPPSSSSVDYQDKRKQLRRGGLTTEEDDDDDRRRGCGEQRRVRVCERSGDRLELERCRTCVDSTGTGRGGGWREGDEIRGRSSVSCLMIEGVLVEEEDT</sequence>
<feature type="region of interest" description="Disordered" evidence="2">
    <location>
        <begin position="1211"/>
        <end position="1268"/>
    </location>
</feature>